<gene>
    <name evidence="2" type="ORF">KR093_008192</name>
</gene>
<dbReference type="SUPFAM" id="SSF50814">
    <property type="entry name" value="Lipocalins"/>
    <property type="match status" value="1"/>
</dbReference>
<protein>
    <submittedName>
        <fullName evidence="2">Uncharacterized protein</fullName>
    </submittedName>
</protein>
<evidence type="ECO:0000313" key="3">
    <source>
        <dbReference type="Proteomes" id="UP001200034"/>
    </source>
</evidence>
<name>A0AAD4JU59_9MUSC</name>
<dbReference type="Proteomes" id="UP001200034">
    <property type="component" value="Unassembled WGS sequence"/>
</dbReference>
<sequence>KTHTVIMCNIVILTVAALALISGQALGQNTPQTCSAITTSLNWNNTALVGSWLELARHPGKNLDACLEFRVDLLSNGTILTFNSTHSSSNSSLYQNVNEPNVNVTLVKDATTGYDVKFNATNSVFIKLLALHNNNNYLIGCGYTNASDASTSYGFILGRGNAYNATGLQEANNNASASYADFAANNFTTILQTGCTRNSASQALPLISGVLALALLLIKA</sequence>
<keyword evidence="1" id="KW-0732">Signal</keyword>
<dbReference type="Gene3D" id="2.40.128.20">
    <property type="match status" value="1"/>
</dbReference>
<proteinExistence type="predicted"/>
<dbReference type="AlphaFoldDB" id="A0AAD4JU59"/>
<feature type="non-terminal residue" evidence="2">
    <location>
        <position position="1"/>
    </location>
</feature>
<evidence type="ECO:0000313" key="2">
    <source>
        <dbReference type="EMBL" id="KAH8359654.1"/>
    </source>
</evidence>
<keyword evidence="3" id="KW-1185">Reference proteome</keyword>
<comment type="caution">
    <text evidence="2">The sequence shown here is derived from an EMBL/GenBank/DDBJ whole genome shotgun (WGS) entry which is preliminary data.</text>
</comment>
<dbReference type="EMBL" id="JAJJHW010003409">
    <property type="protein sequence ID" value="KAH8359654.1"/>
    <property type="molecule type" value="Genomic_DNA"/>
</dbReference>
<feature type="non-terminal residue" evidence="2">
    <location>
        <position position="220"/>
    </location>
</feature>
<reference evidence="2" key="1">
    <citation type="journal article" date="2021" name="Mol. Ecol. Resour.">
        <title>Phylogenomic analyses of the genus Drosophila reveals genomic signals of climate adaptation.</title>
        <authorList>
            <person name="Li F."/>
            <person name="Rane R.V."/>
            <person name="Luria V."/>
            <person name="Xiong Z."/>
            <person name="Chen J."/>
            <person name="Li Z."/>
            <person name="Catullo R.A."/>
            <person name="Griffin P.C."/>
            <person name="Schiffer M."/>
            <person name="Pearce S."/>
            <person name="Lee S.F."/>
            <person name="McElroy K."/>
            <person name="Stocker A."/>
            <person name="Shirriffs J."/>
            <person name="Cockerell F."/>
            <person name="Coppin C."/>
            <person name="Sgro C.M."/>
            <person name="Karger A."/>
            <person name="Cain J.W."/>
            <person name="Weber J.A."/>
            <person name="Santpere G."/>
            <person name="Kirschner M.W."/>
            <person name="Hoffmann A.A."/>
            <person name="Oakeshott J.G."/>
            <person name="Zhang G."/>
        </authorList>
    </citation>
    <scope>NUCLEOTIDE SEQUENCE</scope>
    <source>
        <strain evidence="2">BGI-SZ-2011g</strain>
    </source>
</reference>
<dbReference type="InterPro" id="IPR012674">
    <property type="entry name" value="Calycin"/>
</dbReference>
<feature type="chain" id="PRO_5042161265" evidence="1">
    <location>
        <begin position="28"/>
        <end position="220"/>
    </location>
</feature>
<accession>A0AAD4JU59</accession>
<evidence type="ECO:0000256" key="1">
    <source>
        <dbReference type="SAM" id="SignalP"/>
    </source>
</evidence>
<organism evidence="2 3">
    <name type="scientific">Drosophila rubida</name>
    <dbReference type="NCBI Taxonomy" id="30044"/>
    <lineage>
        <taxon>Eukaryota</taxon>
        <taxon>Metazoa</taxon>
        <taxon>Ecdysozoa</taxon>
        <taxon>Arthropoda</taxon>
        <taxon>Hexapoda</taxon>
        <taxon>Insecta</taxon>
        <taxon>Pterygota</taxon>
        <taxon>Neoptera</taxon>
        <taxon>Endopterygota</taxon>
        <taxon>Diptera</taxon>
        <taxon>Brachycera</taxon>
        <taxon>Muscomorpha</taxon>
        <taxon>Ephydroidea</taxon>
        <taxon>Drosophilidae</taxon>
        <taxon>Drosophila</taxon>
    </lineage>
</organism>
<feature type="signal peptide" evidence="1">
    <location>
        <begin position="1"/>
        <end position="27"/>
    </location>
</feature>